<dbReference type="GO" id="GO:0003690">
    <property type="term" value="F:double-stranded DNA binding"/>
    <property type="evidence" value="ECO:0007669"/>
    <property type="project" value="TreeGrafter"/>
</dbReference>
<dbReference type="EMBL" id="NBCO01000016">
    <property type="protein sequence ID" value="ORC88594.1"/>
    <property type="molecule type" value="Genomic_DNA"/>
</dbReference>
<dbReference type="GO" id="GO:0005524">
    <property type="term" value="F:ATP binding"/>
    <property type="evidence" value="ECO:0007669"/>
    <property type="project" value="UniProtKB-KW"/>
</dbReference>
<dbReference type="Proteomes" id="UP000192257">
    <property type="component" value="Unassembled WGS sequence"/>
</dbReference>
<dbReference type="SUPFAM" id="SSF52540">
    <property type="entry name" value="P-loop containing nucleoside triphosphate hydrolases"/>
    <property type="match status" value="1"/>
</dbReference>
<dbReference type="PANTHER" id="PTHR22942">
    <property type="entry name" value="RECA/RAD51/RADA DNA STRAND-PAIRING FAMILY MEMBER"/>
    <property type="match status" value="1"/>
</dbReference>
<dbReference type="Pfam" id="PF08423">
    <property type="entry name" value="Rad51"/>
    <property type="match status" value="1"/>
</dbReference>
<protein>
    <submittedName>
        <fullName evidence="4">DNA repair protein</fullName>
    </submittedName>
</protein>
<dbReference type="GO" id="GO:0000730">
    <property type="term" value="P:DNA recombinase assembly"/>
    <property type="evidence" value="ECO:0007669"/>
    <property type="project" value="TreeGrafter"/>
</dbReference>
<dbReference type="GO" id="GO:0000794">
    <property type="term" value="C:condensed nuclear chromosome"/>
    <property type="evidence" value="ECO:0007669"/>
    <property type="project" value="TreeGrafter"/>
</dbReference>
<dbReference type="PROSITE" id="PS50162">
    <property type="entry name" value="RECA_2"/>
    <property type="match status" value="1"/>
</dbReference>
<name>A0A1X0NV67_9TRYP</name>
<evidence type="ECO:0000256" key="2">
    <source>
        <dbReference type="ARBA" id="ARBA00022840"/>
    </source>
</evidence>
<dbReference type="STRING" id="67003.A0A1X0NV67"/>
<gene>
    <name evidence="4" type="ORF">TM35_000162320</name>
</gene>
<organism evidence="4 5">
    <name type="scientific">Trypanosoma theileri</name>
    <dbReference type="NCBI Taxonomy" id="67003"/>
    <lineage>
        <taxon>Eukaryota</taxon>
        <taxon>Discoba</taxon>
        <taxon>Euglenozoa</taxon>
        <taxon>Kinetoplastea</taxon>
        <taxon>Metakinetoplastina</taxon>
        <taxon>Trypanosomatida</taxon>
        <taxon>Trypanosomatidae</taxon>
        <taxon>Trypanosoma</taxon>
    </lineage>
</organism>
<evidence type="ECO:0000256" key="1">
    <source>
        <dbReference type="ARBA" id="ARBA00022741"/>
    </source>
</evidence>
<evidence type="ECO:0000313" key="5">
    <source>
        <dbReference type="Proteomes" id="UP000192257"/>
    </source>
</evidence>
<proteinExistence type="predicted"/>
<dbReference type="Gene3D" id="3.40.50.300">
    <property type="entry name" value="P-loop containing nucleotide triphosphate hydrolases"/>
    <property type="match status" value="1"/>
</dbReference>
<dbReference type="PANTHER" id="PTHR22942:SF39">
    <property type="entry name" value="DNA REPAIR PROTEIN RAD51 HOMOLOG 1"/>
    <property type="match status" value="1"/>
</dbReference>
<dbReference type="InterPro" id="IPR020588">
    <property type="entry name" value="RecA_ATP-bd"/>
</dbReference>
<evidence type="ECO:0000259" key="3">
    <source>
        <dbReference type="PROSITE" id="PS50162"/>
    </source>
</evidence>
<comment type="caution">
    <text evidence="4">The sequence shown here is derived from an EMBL/GenBank/DDBJ whole genome shotgun (WGS) entry which is preliminary data.</text>
</comment>
<dbReference type="GeneID" id="39985884"/>
<dbReference type="InterPro" id="IPR013632">
    <property type="entry name" value="Rad51_C"/>
</dbReference>
<accession>A0A1X0NV67</accession>
<dbReference type="AlphaFoldDB" id="A0A1X0NV67"/>
<feature type="domain" description="RecA family profile 1" evidence="3">
    <location>
        <begin position="115"/>
        <end position="296"/>
    </location>
</feature>
<dbReference type="InterPro" id="IPR027417">
    <property type="entry name" value="P-loop_NTPase"/>
</dbReference>
<evidence type="ECO:0000313" key="4">
    <source>
        <dbReference type="EMBL" id="ORC88594.1"/>
    </source>
</evidence>
<dbReference type="GO" id="GO:0000150">
    <property type="term" value="F:DNA strand exchange activity"/>
    <property type="evidence" value="ECO:0007669"/>
    <property type="project" value="TreeGrafter"/>
</dbReference>
<dbReference type="GO" id="GO:0042148">
    <property type="term" value="P:DNA strand invasion"/>
    <property type="evidence" value="ECO:0007669"/>
    <property type="project" value="TreeGrafter"/>
</dbReference>
<dbReference type="VEuPathDB" id="TriTrypDB:TM35_000162320"/>
<keyword evidence="2" id="KW-0067">ATP-binding</keyword>
<dbReference type="GO" id="GO:0006312">
    <property type="term" value="P:mitotic recombination"/>
    <property type="evidence" value="ECO:0007669"/>
    <property type="project" value="TreeGrafter"/>
</dbReference>
<dbReference type="RefSeq" id="XP_028882660.1">
    <property type="nucleotide sequence ID" value="XM_029026104.1"/>
</dbReference>
<dbReference type="GO" id="GO:0140664">
    <property type="term" value="F:ATP-dependent DNA damage sensor activity"/>
    <property type="evidence" value="ECO:0007669"/>
    <property type="project" value="InterPro"/>
</dbReference>
<dbReference type="GO" id="GO:0003697">
    <property type="term" value="F:single-stranded DNA binding"/>
    <property type="evidence" value="ECO:0007669"/>
    <property type="project" value="TreeGrafter"/>
</dbReference>
<keyword evidence="5" id="KW-1185">Reference proteome</keyword>
<dbReference type="GO" id="GO:0070192">
    <property type="term" value="P:chromosome organization involved in meiotic cell cycle"/>
    <property type="evidence" value="ECO:0007669"/>
    <property type="project" value="TreeGrafter"/>
</dbReference>
<keyword evidence="1" id="KW-0547">Nucleotide-binding</keyword>
<reference evidence="4 5" key="1">
    <citation type="submission" date="2017-03" db="EMBL/GenBank/DDBJ databases">
        <title>An alternative strategy for trypanosome survival in the mammalian bloodstream revealed through genome and transcriptome analysis of the ubiquitous bovine parasite Trypanosoma (Megatrypanum) theileri.</title>
        <authorList>
            <person name="Kelly S."/>
            <person name="Ivens A."/>
            <person name="Mott A."/>
            <person name="O'Neill E."/>
            <person name="Emms D."/>
            <person name="Macleod O."/>
            <person name="Voorheis P."/>
            <person name="Matthews J."/>
            <person name="Matthews K."/>
            <person name="Carrington M."/>
        </authorList>
    </citation>
    <scope>NUCLEOTIDE SEQUENCE [LARGE SCALE GENOMIC DNA]</scope>
    <source>
        <strain evidence="4">Edinburgh</strain>
    </source>
</reference>
<dbReference type="GO" id="GO:0007131">
    <property type="term" value="P:reciprocal meiotic recombination"/>
    <property type="evidence" value="ECO:0007669"/>
    <property type="project" value="TreeGrafter"/>
</dbReference>
<dbReference type="OrthoDB" id="5957327at2759"/>
<sequence>MHSENKKTMEPELDDEDITKPLSAVADVKVQRNFLFDQPEYLSSMLQKLQGMTRYNTDSQLSRILLESPSVIAHQVDASLNDVNMLFHYVSTAVLYSSETALTPISVSESLSQRYRYVISTGHESLDDALKGGIGCGLVTEITGAMGSGKTAFALHLAMHSASYVKNDPRKSRTLWITTDESAFPALAAVTVLQQQLHMCGDFGEDSEDALSDVAISVQASLAQLRAYIPALRQHLSHYVNVRLVVVDNFSIMVRREFPGVEEEILERQEAVAEMMGLLKGIAQEFGVAVVIATVSGVELGHAFLHAVNTRLRFTECLLERRSTMGIQESRGCPTHVMELTKSSIAAPLRFECKFDGMSLKCVRLLDESELMVFEDIAISGMDPFGHVVVPTFIYS</sequence>